<evidence type="ECO:0000313" key="3">
    <source>
        <dbReference type="Proteomes" id="UP000094065"/>
    </source>
</evidence>
<comment type="caution">
    <text evidence="2">The sequence shown here is derived from an EMBL/GenBank/DDBJ whole genome shotgun (WGS) entry which is preliminary data.</text>
</comment>
<dbReference type="EMBL" id="AWGJ01000006">
    <property type="protein sequence ID" value="ODN78938.1"/>
    <property type="molecule type" value="Genomic_DNA"/>
</dbReference>
<sequence length="119" mass="13279">MMPSRTLIPRITPLMRHTVTYPPVIIHTTGAAAAASRHYEHSFENDTEFSPWWFANSAPVPCVHPNQTTTAVSHGPPSPTPILTPSAPNQQPTHNQDPAKKSHYTPPPYTWVDYRLSMV</sequence>
<reference evidence="2 3" key="1">
    <citation type="submission" date="2016-06" db="EMBL/GenBank/DDBJ databases">
        <title>Evolution of pathogenesis and genome organization in the Tremellales.</title>
        <authorList>
            <person name="Cuomo C."/>
            <person name="Litvintseva A."/>
            <person name="Heitman J."/>
            <person name="Chen Y."/>
            <person name="Sun S."/>
            <person name="Springer D."/>
            <person name="Dromer F."/>
            <person name="Young S."/>
            <person name="Zeng Q."/>
            <person name="Chapman S."/>
            <person name="Gujja S."/>
            <person name="Saif S."/>
            <person name="Birren B."/>
        </authorList>
    </citation>
    <scope>NUCLEOTIDE SEQUENCE [LARGE SCALE GENOMIC DNA]</scope>
    <source>
        <strain evidence="2 3">CBS 6039</strain>
    </source>
</reference>
<dbReference type="RefSeq" id="XP_018993984.1">
    <property type="nucleotide sequence ID" value="XM_019138547.1"/>
</dbReference>
<proteinExistence type="predicted"/>
<evidence type="ECO:0000313" key="2">
    <source>
        <dbReference type="EMBL" id="ODN78938.1"/>
    </source>
</evidence>
<name>A0A1E3HRE5_9TREE</name>
<organism evidence="2 3">
    <name type="scientific">Cryptococcus amylolentus CBS 6039</name>
    <dbReference type="NCBI Taxonomy" id="1295533"/>
    <lineage>
        <taxon>Eukaryota</taxon>
        <taxon>Fungi</taxon>
        <taxon>Dikarya</taxon>
        <taxon>Basidiomycota</taxon>
        <taxon>Agaricomycotina</taxon>
        <taxon>Tremellomycetes</taxon>
        <taxon>Tremellales</taxon>
        <taxon>Cryptococcaceae</taxon>
        <taxon>Cryptococcus</taxon>
    </lineage>
</organism>
<accession>A0A1E3HRE5</accession>
<evidence type="ECO:0000256" key="1">
    <source>
        <dbReference type="SAM" id="MobiDB-lite"/>
    </source>
</evidence>
<feature type="compositionally biased region" description="Polar residues" evidence="1">
    <location>
        <begin position="83"/>
        <end position="96"/>
    </location>
</feature>
<dbReference type="AlphaFoldDB" id="A0A1E3HRE5"/>
<protein>
    <submittedName>
        <fullName evidence="2">Uncharacterized protein</fullName>
    </submittedName>
</protein>
<keyword evidence="3" id="KW-1185">Reference proteome</keyword>
<dbReference type="OrthoDB" id="2568121at2759"/>
<dbReference type="Proteomes" id="UP000094065">
    <property type="component" value="Unassembled WGS sequence"/>
</dbReference>
<gene>
    <name evidence="2" type="ORF">L202_04457</name>
</gene>
<feature type="region of interest" description="Disordered" evidence="1">
    <location>
        <begin position="65"/>
        <end position="108"/>
    </location>
</feature>
<dbReference type="GeneID" id="30155766"/>